<reference evidence="2 3" key="1">
    <citation type="submission" date="2019-02" db="EMBL/GenBank/DDBJ databases">
        <title>Deep-cultivation of Planctomycetes and their phenomic and genomic characterization uncovers novel biology.</title>
        <authorList>
            <person name="Wiegand S."/>
            <person name="Jogler M."/>
            <person name="Boedeker C."/>
            <person name="Pinto D."/>
            <person name="Vollmers J."/>
            <person name="Rivas-Marin E."/>
            <person name="Kohn T."/>
            <person name="Peeters S.H."/>
            <person name="Heuer A."/>
            <person name="Rast P."/>
            <person name="Oberbeckmann S."/>
            <person name="Bunk B."/>
            <person name="Jeske O."/>
            <person name="Meyerdierks A."/>
            <person name="Storesund J.E."/>
            <person name="Kallscheuer N."/>
            <person name="Luecker S."/>
            <person name="Lage O.M."/>
            <person name="Pohl T."/>
            <person name="Merkel B.J."/>
            <person name="Hornburger P."/>
            <person name="Mueller R.-W."/>
            <person name="Bruemmer F."/>
            <person name="Labrenz M."/>
            <person name="Spormann A.M."/>
            <person name="Op den Camp H."/>
            <person name="Overmann J."/>
            <person name="Amann R."/>
            <person name="Jetten M.S.M."/>
            <person name="Mascher T."/>
            <person name="Medema M.H."/>
            <person name="Devos D.P."/>
            <person name="Kaster A.-K."/>
            <person name="Ovreas L."/>
            <person name="Rohde M."/>
            <person name="Galperin M.Y."/>
            <person name="Jogler C."/>
        </authorList>
    </citation>
    <scope>NUCLEOTIDE SEQUENCE [LARGE SCALE GENOMIC DNA]</scope>
    <source>
        <strain evidence="2 3">SV_7m_r</strain>
    </source>
</reference>
<gene>
    <name evidence="2" type="ORF">SV7mr_13460</name>
</gene>
<evidence type="ECO:0000313" key="2">
    <source>
        <dbReference type="EMBL" id="QDT58845.1"/>
    </source>
</evidence>
<dbReference type="Proteomes" id="UP000315003">
    <property type="component" value="Chromosome"/>
</dbReference>
<dbReference type="PROSITE" id="PS52050">
    <property type="entry name" value="WYL"/>
    <property type="match status" value="1"/>
</dbReference>
<sequence>MKRELRRAMMDSETFVIEMVYTDSKGQQSRRTISPIRFVSDDRMLALCLCREEPRQFYLSRCSDVRLVPAAEVMMPMPIQTVPAPATHVIPAVALA</sequence>
<organism evidence="2 3">
    <name type="scientific">Stieleria bergensis</name>
    <dbReference type="NCBI Taxonomy" id="2528025"/>
    <lineage>
        <taxon>Bacteria</taxon>
        <taxon>Pseudomonadati</taxon>
        <taxon>Planctomycetota</taxon>
        <taxon>Planctomycetia</taxon>
        <taxon>Pirellulales</taxon>
        <taxon>Pirellulaceae</taxon>
        <taxon>Stieleria</taxon>
    </lineage>
</organism>
<keyword evidence="3" id="KW-1185">Reference proteome</keyword>
<dbReference type="EMBL" id="CP036272">
    <property type="protein sequence ID" value="QDT58845.1"/>
    <property type="molecule type" value="Genomic_DNA"/>
</dbReference>
<dbReference type="AlphaFoldDB" id="A0A517SRT1"/>
<feature type="domain" description="WYL" evidence="1">
    <location>
        <begin position="4"/>
        <end position="66"/>
    </location>
</feature>
<evidence type="ECO:0000313" key="3">
    <source>
        <dbReference type="Proteomes" id="UP000315003"/>
    </source>
</evidence>
<dbReference type="InterPro" id="IPR026881">
    <property type="entry name" value="WYL_dom"/>
</dbReference>
<name>A0A517SRT1_9BACT</name>
<dbReference type="Pfam" id="PF13280">
    <property type="entry name" value="WYL"/>
    <property type="match status" value="1"/>
</dbReference>
<proteinExistence type="predicted"/>
<dbReference type="RefSeq" id="WP_419188181.1">
    <property type="nucleotide sequence ID" value="NZ_CP036272.1"/>
</dbReference>
<evidence type="ECO:0000259" key="1">
    <source>
        <dbReference type="Pfam" id="PF13280"/>
    </source>
</evidence>
<protein>
    <recommendedName>
        <fullName evidence="1">WYL domain-containing protein</fullName>
    </recommendedName>
</protein>
<accession>A0A517SRT1</accession>